<dbReference type="InterPro" id="IPR019734">
    <property type="entry name" value="TPR_rpt"/>
</dbReference>
<reference evidence="1" key="1">
    <citation type="submission" date="2018-05" db="EMBL/GenBank/DDBJ databases">
        <authorList>
            <person name="Lanie J.A."/>
            <person name="Ng W.-L."/>
            <person name="Kazmierczak K.M."/>
            <person name="Andrzejewski T.M."/>
            <person name="Davidsen T.M."/>
            <person name="Wayne K.J."/>
            <person name="Tettelin H."/>
            <person name="Glass J.I."/>
            <person name="Rusch D."/>
            <person name="Podicherti R."/>
            <person name="Tsui H.-C.T."/>
            <person name="Winkler M.E."/>
        </authorList>
    </citation>
    <scope>NUCLEOTIDE SEQUENCE</scope>
</reference>
<sequence>MEPKEELYDQALTLFAQNELEEAIRVFLDITQKHPDYIEGHMGLAHTYERMQNYDSAIEAVKNAIDLNPHDSLAYSSLSMFYQRKGMISEAEEAMAQAATVKMKN</sequence>
<protein>
    <submittedName>
        <fullName evidence="1">Uncharacterized protein</fullName>
    </submittedName>
</protein>
<dbReference type="AlphaFoldDB" id="A0A382MPX0"/>
<evidence type="ECO:0000313" key="1">
    <source>
        <dbReference type="EMBL" id="SVC49827.1"/>
    </source>
</evidence>
<gene>
    <name evidence="1" type="ORF">METZ01_LOCUS302681</name>
</gene>
<dbReference type="InterPro" id="IPR011990">
    <property type="entry name" value="TPR-like_helical_dom_sf"/>
</dbReference>
<dbReference type="PANTHER" id="PTHR12558">
    <property type="entry name" value="CELL DIVISION CYCLE 16,23,27"/>
    <property type="match status" value="1"/>
</dbReference>
<dbReference type="SMART" id="SM00028">
    <property type="entry name" value="TPR"/>
    <property type="match status" value="2"/>
</dbReference>
<dbReference type="SUPFAM" id="SSF48452">
    <property type="entry name" value="TPR-like"/>
    <property type="match status" value="1"/>
</dbReference>
<dbReference type="PANTHER" id="PTHR12558:SF13">
    <property type="entry name" value="CELL DIVISION CYCLE PROTEIN 27 HOMOLOG"/>
    <property type="match status" value="1"/>
</dbReference>
<dbReference type="Pfam" id="PF13174">
    <property type="entry name" value="TPR_6"/>
    <property type="match status" value="1"/>
</dbReference>
<dbReference type="PROSITE" id="PS50005">
    <property type="entry name" value="TPR"/>
    <property type="match status" value="1"/>
</dbReference>
<dbReference type="Gene3D" id="1.25.40.10">
    <property type="entry name" value="Tetratricopeptide repeat domain"/>
    <property type="match status" value="1"/>
</dbReference>
<dbReference type="EMBL" id="UINC01094519">
    <property type="protein sequence ID" value="SVC49827.1"/>
    <property type="molecule type" value="Genomic_DNA"/>
</dbReference>
<organism evidence="1">
    <name type="scientific">marine metagenome</name>
    <dbReference type="NCBI Taxonomy" id="408172"/>
    <lineage>
        <taxon>unclassified sequences</taxon>
        <taxon>metagenomes</taxon>
        <taxon>ecological metagenomes</taxon>
    </lineage>
</organism>
<accession>A0A382MPX0</accession>
<proteinExistence type="predicted"/>
<name>A0A382MPX0_9ZZZZ</name>
<dbReference type="Pfam" id="PF00515">
    <property type="entry name" value="TPR_1"/>
    <property type="match status" value="1"/>
</dbReference>